<evidence type="ECO:0008006" key="3">
    <source>
        <dbReference type="Google" id="ProtNLM"/>
    </source>
</evidence>
<dbReference type="AlphaFoldDB" id="A0AAW5R7C2"/>
<name>A0AAW5R7C2_9HYPH</name>
<accession>A0AAW5R7C2</accession>
<reference evidence="1 2" key="1">
    <citation type="submission" date="2022-04" db="EMBL/GenBank/DDBJ databases">
        <authorList>
            <person name="Ye Y.-Q."/>
            <person name="Du Z.-J."/>
        </authorList>
    </citation>
    <scope>NUCLEOTIDE SEQUENCE [LARGE SCALE GENOMIC DNA]</scope>
    <source>
        <strain evidence="1 2">A6E488</strain>
    </source>
</reference>
<dbReference type="RefSeq" id="WP_261618432.1">
    <property type="nucleotide sequence ID" value="NZ_JALIDZ010000016.1"/>
</dbReference>
<proteinExistence type="predicted"/>
<evidence type="ECO:0000313" key="2">
    <source>
        <dbReference type="Proteomes" id="UP001320898"/>
    </source>
</evidence>
<dbReference type="Proteomes" id="UP001320898">
    <property type="component" value="Unassembled WGS sequence"/>
</dbReference>
<organism evidence="1 2">
    <name type="scientific">Microbaculum marinisediminis</name>
    <dbReference type="NCBI Taxonomy" id="2931392"/>
    <lineage>
        <taxon>Bacteria</taxon>
        <taxon>Pseudomonadati</taxon>
        <taxon>Pseudomonadota</taxon>
        <taxon>Alphaproteobacteria</taxon>
        <taxon>Hyphomicrobiales</taxon>
        <taxon>Tepidamorphaceae</taxon>
        <taxon>Microbaculum</taxon>
    </lineage>
</organism>
<dbReference type="EMBL" id="JALIDZ010000016">
    <property type="protein sequence ID" value="MCT8974843.1"/>
    <property type="molecule type" value="Genomic_DNA"/>
</dbReference>
<sequence>MPPRSIAPFPIRRADLRRAALSLALALVIAPLPGAGRDAAKAAKVDTPVCRVHLQKIDTTLGHARQRLEDAIQKDLAAECAAMHGQVRAMLEVRNIYRRCIDGQERYETVAEMDTSIEETANRIDARCAPRSVEAEAARID</sequence>
<evidence type="ECO:0000313" key="1">
    <source>
        <dbReference type="EMBL" id="MCT8974843.1"/>
    </source>
</evidence>
<protein>
    <recommendedName>
        <fullName evidence="3">UrcA family protein</fullName>
    </recommendedName>
</protein>
<gene>
    <name evidence="1" type="ORF">MUB46_23545</name>
</gene>
<comment type="caution">
    <text evidence="1">The sequence shown here is derived from an EMBL/GenBank/DDBJ whole genome shotgun (WGS) entry which is preliminary data.</text>
</comment>
<keyword evidence="2" id="KW-1185">Reference proteome</keyword>